<comment type="caution">
    <text evidence="2">The sequence shown here is derived from an EMBL/GenBank/DDBJ whole genome shotgun (WGS) entry which is preliminary data.</text>
</comment>
<dbReference type="EMBL" id="BAAAUD010000114">
    <property type="protein sequence ID" value="GAA2974215.1"/>
    <property type="molecule type" value="Genomic_DNA"/>
</dbReference>
<dbReference type="RefSeq" id="WP_344500875.1">
    <property type="nucleotide sequence ID" value="NZ_BAAAUD010000114.1"/>
</dbReference>
<keyword evidence="1" id="KW-0812">Transmembrane</keyword>
<accession>A0ABP6K5B1</accession>
<feature type="transmembrane region" description="Helical" evidence="1">
    <location>
        <begin position="26"/>
        <end position="53"/>
    </location>
</feature>
<proteinExistence type="predicted"/>
<feature type="transmembrane region" description="Helical" evidence="1">
    <location>
        <begin position="118"/>
        <end position="135"/>
    </location>
</feature>
<feature type="transmembrane region" description="Helical" evidence="1">
    <location>
        <begin position="141"/>
        <end position="158"/>
    </location>
</feature>
<keyword evidence="3" id="KW-1185">Reference proteome</keyword>
<evidence type="ECO:0000313" key="2">
    <source>
        <dbReference type="EMBL" id="GAA2974215.1"/>
    </source>
</evidence>
<name>A0ABP6K5B1_9ACTN</name>
<protein>
    <recommendedName>
        <fullName evidence="4">Integral membrane protein</fullName>
    </recommendedName>
</protein>
<keyword evidence="1" id="KW-1133">Transmembrane helix</keyword>
<feature type="transmembrane region" description="Helical" evidence="1">
    <location>
        <begin position="88"/>
        <end position="111"/>
    </location>
</feature>
<organism evidence="2 3">
    <name type="scientific">Streptomyces enissocaesilis</name>
    <dbReference type="NCBI Taxonomy" id="332589"/>
    <lineage>
        <taxon>Bacteria</taxon>
        <taxon>Bacillati</taxon>
        <taxon>Actinomycetota</taxon>
        <taxon>Actinomycetes</taxon>
        <taxon>Kitasatosporales</taxon>
        <taxon>Streptomycetaceae</taxon>
        <taxon>Streptomyces</taxon>
        <taxon>Streptomyces rochei group</taxon>
    </lineage>
</organism>
<dbReference type="Proteomes" id="UP001500403">
    <property type="component" value="Unassembled WGS sequence"/>
</dbReference>
<reference evidence="3" key="1">
    <citation type="journal article" date="2019" name="Int. J. Syst. Evol. Microbiol.">
        <title>The Global Catalogue of Microorganisms (GCM) 10K type strain sequencing project: providing services to taxonomists for standard genome sequencing and annotation.</title>
        <authorList>
            <consortium name="The Broad Institute Genomics Platform"/>
            <consortium name="The Broad Institute Genome Sequencing Center for Infectious Disease"/>
            <person name="Wu L."/>
            <person name="Ma J."/>
        </authorList>
    </citation>
    <scope>NUCLEOTIDE SEQUENCE [LARGE SCALE GENOMIC DNA]</scope>
    <source>
        <strain evidence="3">JCM 9088</strain>
    </source>
</reference>
<evidence type="ECO:0000313" key="3">
    <source>
        <dbReference type="Proteomes" id="UP001500403"/>
    </source>
</evidence>
<evidence type="ECO:0008006" key="4">
    <source>
        <dbReference type="Google" id="ProtNLM"/>
    </source>
</evidence>
<evidence type="ECO:0000256" key="1">
    <source>
        <dbReference type="SAM" id="Phobius"/>
    </source>
</evidence>
<sequence length="175" mass="19083">MLTPDREILSFRTLAILPPVLFTPSLVSFAVAPGAVAVEYTGVLFHLAIMFIVARMPAPVWAKAAGFGWLTLDVLSAIMTINETPHDIAWAVRLGGHVMAGMWFITTSLLAPPKSIRVVGVILGSWLALYSFLGNVLPQEFLYPGGILVPVWFLLLAWKYQPTHDGTQALTPRTA</sequence>
<gene>
    <name evidence="2" type="ORF">GCM10010446_68150</name>
</gene>
<keyword evidence="1" id="KW-0472">Membrane</keyword>